<feature type="transmembrane region" description="Helical" evidence="8">
    <location>
        <begin position="186"/>
        <end position="205"/>
    </location>
</feature>
<dbReference type="Proteomes" id="UP000000822">
    <property type="component" value="Chromosome"/>
</dbReference>
<dbReference type="InterPro" id="IPR000715">
    <property type="entry name" value="Glycosyl_transferase_4"/>
</dbReference>
<organism evidence="9 10">
    <name type="scientific">Oceanobacillus iheyensis (strain DSM 14371 / CIP 107618 / JCM 11309 / KCTC 3954 / HTE831)</name>
    <dbReference type="NCBI Taxonomy" id="221109"/>
    <lineage>
        <taxon>Bacteria</taxon>
        <taxon>Bacillati</taxon>
        <taxon>Bacillota</taxon>
        <taxon>Bacilli</taxon>
        <taxon>Bacillales</taxon>
        <taxon>Bacillaceae</taxon>
        <taxon>Oceanobacillus</taxon>
    </lineage>
</organism>
<feature type="transmembrane region" description="Helical" evidence="8">
    <location>
        <begin position="162"/>
        <end position="180"/>
    </location>
</feature>
<dbReference type="EMBL" id="BA000028">
    <property type="protein sequence ID" value="BAC14866.1"/>
    <property type="molecule type" value="Genomic_DNA"/>
</dbReference>
<dbReference type="GO" id="GO:0071555">
    <property type="term" value="P:cell wall organization"/>
    <property type="evidence" value="ECO:0007669"/>
    <property type="project" value="TreeGrafter"/>
</dbReference>
<dbReference type="PhylomeDB" id="Q8CX84"/>
<dbReference type="InterPro" id="IPR018480">
    <property type="entry name" value="PNAcMuramoyl-5peptid_Trfase_CS"/>
</dbReference>
<evidence type="ECO:0000256" key="5">
    <source>
        <dbReference type="ARBA" id="ARBA00022989"/>
    </source>
</evidence>
<evidence type="ECO:0000256" key="3">
    <source>
        <dbReference type="ARBA" id="ARBA00022679"/>
    </source>
</evidence>
<keyword evidence="4 8" id="KW-0812">Transmembrane</keyword>
<keyword evidence="7" id="KW-0460">Magnesium</keyword>
<feature type="binding site" evidence="7">
    <location>
        <position position="154"/>
    </location>
    <ligand>
        <name>Mg(2+)</name>
        <dbReference type="ChEBI" id="CHEBI:18420"/>
    </ligand>
</feature>
<keyword evidence="5 8" id="KW-1133">Transmembrane helix</keyword>
<dbReference type="CDD" id="cd06853">
    <property type="entry name" value="GT_WecA_like"/>
    <property type="match status" value="1"/>
</dbReference>
<dbReference type="GO" id="GO:0016757">
    <property type="term" value="F:glycosyltransferase activity"/>
    <property type="evidence" value="ECO:0007669"/>
    <property type="project" value="UniProtKB-KW"/>
</dbReference>
<protein>
    <submittedName>
        <fullName evidence="9">Teichoic acid linkage unit synthesis (Undecaprenyl-phosphate N-acetylglucosaminyltransferase)</fullName>
    </submittedName>
</protein>
<dbReference type="GO" id="GO:0016780">
    <property type="term" value="F:phosphotransferase activity, for other substituted phosphate groups"/>
    <property type="evidence" value="ECO:0007669"/>
    <property type="project" value="InterPro"/>
</dbReference>
<feature type="transmembrane region" description="Helical" evidence="8">
    <location>
        <begin position="6"/>
        <end position="29"/>
    </location>
</feature>
<feature type="transmembrane region" description="Helical" evidence="8">
    <location>
        <begin position="239"/>
        <end position="260"/>
    </location>
</feature>
<dbReference type="GO" id="GO:0005886">
    <property type="term" value="C:plasma membrane"/>
    <property type="evidence" value="ECO:0007669"/>
    <property type="project" value="UniProtKB-SubCell"/>
</dbReference>
<evidence type="ECO:0000256" key="2">
    <source>
        <dbReference type="ARBA" id="ARBA00022475"/>
    </source>
</evidence>
<feature type="transmembrane region" description="Helical" evidence="8">
    <location>
        <begin position="318"/>
        <end position="339"/>
    </location>
</feature>
<dbReference type="OrthoDB" id="9783652at2"/>
<keyword evidence="9" id="KW-0328">Glycosyltransferase</keyword>
<dbReference type="PROSITE" id="PS01348">
    <property type="entry name" value="MRAY_2"/>
    <property type="match status" value="1"/>
</dbReference>
<comment type="subcellular location">
    <subcellularLocation>
        <location evidence="1">Cell membrane</location>
        <topology evidence="1">Multi-pass membrane protein</topology>
    </subcellularLocation>
</comment>
<name>Q8CX84_OCEIH</name>
<evidence type="ECO:0000313" key="9">
    <source>
        <dbReference type="EMBL" id="BAC14866.1"/>
    </source>
</evidence>
<gene>
    <name evidence="9" type="ordered locus">OB2910</name>
</gene>
<dbReference type="HOGENOM" id="CLU_023982_2_4_9"/>
<accession>Q8CX84</accession>
<keyword evidence="2" id="KW-1003">Cell membrane</keyword>
<feature type="transmembrane region" description="Helical" evidence="8">
    <location>
        <begin position="75"/>
        <end position="91"/>
    </location>
</feature>
<keyword evidence="10" id="KW-1185">Reference proteome</keyword>
<feature type="transmembrane region" description="Helical" evidence="8">
    <location>
        <begin position="136"/>
        <end position="155"/>
    </location>
</feature>
<reference evidence="9 10" key="2">
    <citation type="journal article" date="2002" name="Nucleic Acids Res.">
        <title>Genome sequence of Oceanobacillus iheyensis isolated from the Iheya Ridge and its unexpected adaptive capabilities to extreme environments.</title>
        <authorList>
            <person name="Takami H."/>
            <person name="Takaki Y."/>
            <person name="Uchiyama I."/>
        </authorList>
    </citation>
    <scope>NUCLEOTIDE SEQUENCE [LARGE SCALE GENOMIC DNA]</scope>
    <source>
        <strain evidence="10">DSM 14371 / CIP 107618 / JCM 11309 / KCTC 3954 / HTE831</strain>
    </source>
</reference>
<comment type="cofactor">
    <cofactor evidence="7">
        <name>Mg(2+)</name>
        <dbReference type="ChEBI" id="CHEBI:18420"/>
    </cofactor>
</comment>
<reference evidence="9 10" key="1">
    <citation type="journal article" date="2001" name="FEMS Microbiol. Lett.">
        <title>Oceanobacillus iheyensis gen. nov., sp. nov., a deep-sea extremely halotolerant and alkaliphilic species isolated from a depth of 1050 m on the Iheya Ridge.</title>
        <authorList>
            <person name="Lu J."/>
            <person name="Nogi Y."/>
            <person name="Takami H."/>
        </authorList>
    </citation>
    <scope>NUCLEOTIDE SEQUENCE [LARGE SCALE GENOMIC DNA]</scope>
    <source>
        <strain evidence="10">DSM 14371 / CIP 107618 / JCM 11309 / KCTC 3954 / HTE831</strain>
    </source>
</reference>
<dbReference type="RefSeq" id="WP_011067307.1">
    <property type="nucleotide sequence ID" value="NC_004193.1"/>
</dbReference>
<evidence type="ECO:0000256" key="7">
    <source>
        <dbReference type="PIRSR" id="PIRSR600715-1"/>
    </source>
</evidence>
<keyword evidence="7" id="KW-0479">Metal-binding</keyword>
<dbReference type="GO" id="GO:0009103">
    <property type="term" value="P:lipopolysaccharide biosynthetic process"/>
    <property type="evidence" value="ECO:0007669"/>
    <property type="project" value="TreeGrafter"/>
</dbReference>
<feature type="transmembrane region" description="Helical" evidence="8">
    <location>
        <begin position="217"/>
        <end position="233"/>
    </location>
</feature>
<feature type="transmembrane region" description="Helical" evidence="8">
    <location>
        <begin position="292"/>
        <end position="312"/>
    </location>
</feature>
<dbReference type="KEGG" id="oih:OB2910"/>
<dbReference type="PANTHER" id="PTHR22926">
    <property type="entry name" value="PHOSPHO-N-ACETYLMURAMOYL-PENTAPEPTIDE-TRANSFERASE"/>
    <property type="match status" value="1"/>
</dbReference>
<evidence type="ECO:0000313" key="10">
    <source>
        <dbReference type="Proteomes" id="UP000000822"/>
    </source>
</evidence>
<dbReference type="STRING" id="221109.gene:10735162"/>
<dbReference type="GO" id="GO:0044038">
    <property type="term" value="P:cell wall macromolecule biosynthetic process"/>
    <property type="evidence" value="ECO:0007669"/>
    <property type="project" value="TreeGrafter"/>
</dbReference>
<dbReference type="AlphaFoldDB" id="Q8CX84"/>
<feature type="transmembrane region" description="Helical" evidence="8">
    <location>
        <begin position="50"/>
        <end position="69"/>
    </location>
</feature>
<evidence type="ECO:0000256" key="8">
    <source>
        <dbReference type="SAM" id="Phobius"/>
    </source>
</evidence>
<feature type="binding site" evidence="7">
    <location>
        <position position="214"/>
    </location>
    <ligand>
        <name>Mg(2+)</name>
        <dbReference type="ChEBI" id="CHEBI:18420"/>
    </ligand>
</feature>
<evidence type="ECO:0000256" key="1">
    <source>
        <dbReference type="ARBA" id="ARBA00004651"/>
    </source>
</evidence>
<dbReference type="PANTHER" id="PTHR22926:SF3">
    <property type="entry name" value="UNDECAPRENYL-PHOSPHATE ALPHA-N-ACETYLGLUCOSAMINYL 1-PHOSPHATE TRANSFERASE"/>
    <property type="match status" value="1"/>
</dbReference>
<evidence type="ECO:0000256" key="6">
    <source>
        <dbReference type="ARBA" id="ARBA00023136"/>
    </source>
</evidence>
<sequence length="359" mass="39077">MWSIEELFIAFLLSIGTVLIVTPLMIKILHMLNFVDRPDQVRKMHKVPKPSMGGLAIFIGIAVGFIYLSPDSPEMTGVIIGAVIMLLTGLLDDMFNLRPSYKLAGQLMAASVVTSSGLVIEKLTIPFAGTVFLDDYIGIALSILWIVAAANAINLIDGLDGLAAGISIIGLASILVMAIMDYRILVIGLCVILIGSTLGFLPYNFYPSKIFMGDTGALLLGYSIAIVSMLGLFKNIAFFSFIVPAIVLAIPIFDTILAILRRLSNHKGIAVADNKHIHYLLMSKGYSHRKSVLIIYGFSIYFGVMAVIFNSARMITSFMIGCLILFAIQLFSEIVGIAGRKKPILSQLRILGDKVKINR</sequence>
<dbReference type="GO" id="GO:0046872">
    <property type="term" value="F:metal ion binding"/>
    <property type="evidence" value="ECO:0007669"/>
    <property type="project" value="UniProtKB-KW"/>
</dbReference>
<keyword evidence="3" id="KW-0808">Transferase</keyword>
<keyword evidence="6 8" id="KW-0472">Membrane</keyword>
<proteinExistence type="predicted"/>
<dbReference type="eggNOG" id="COG0472">
    <property type="taxonomic scope" value="Bacteria"/>
</dbReference>
<evidence type="ECO:0000256" key="4">
    <source>
        <dbReference type="ARBA" id="ARBA00022692"/>
    </source>
</evidence>
<dbReference type="Pfam" id="PF00953">
    <property type="entry name" value="Glycos_transf_4"/>
    <property type="match status" value="1"/>
</dbReference>